<dbReference type="Pfam" id="PF14602">
    <property type="entry name" value="Hexapep_2"/>
    <property type="match status" value="1"/>
</dbReference>
<dbReference type="InterPro" id="IPR051159">
    <property type="entry name" value="Hexapeptide_acetyltransf"/>
</dbReference>
<dbReference type="InterPro" id="IPR001451">
    <property type="entry name" value="Hexapep"/>
</dbReference>
<dbReference type="EMBL" id="JACRSU010000001">
    <property type="protein sequence ID" value="MBC8539376.1"/>
    <property type="molecule type" value="Genomic_DNA"/>
</dbReference>
<dbReference type="InterPro" id="IPR011004">
    <property type="entry name" value="Trimer_LpxA-like_sf"/>
</dbReference>
<dbReference type="AlphaFoldDB" id="A0A926HY30"/>
<dbReference type="SUPFAM" id="SSF51161">
    <property type="entry name" value="Trimeric LpxA-like enzymes"/>
    <property type="match status" value="1"/>
</dbReference>
<evidence type="ECO:0000256" key="2">
    <source>
        <dbReference type="ARBA" id="ARBA00022679"/>
    </source>
</evidence>
<dbReference type="Proteomes" id="UP000611762">
    <property type="component" value="Unassembled WGS sequence"/>
</dbReference>
<accession>A0A926HY30</accession>
<keyword evidence="5" id="KW-1185">Reference proteome</keyword>
<keyword evidence="3" id="KW-0677">Repeat</keyword>
<comment type="caution">
    <text evidence="4">The sequence shown here is derived from an EMBL/GenBank/DDBJ whole genome shotgun (WGS) entry which is preliminary data.</text>
</comment>
<dbReference type="PROSITE" id="PS00101">
    <property type="entry name" value="HEXAPEP_TRANSFERASES"/>
    <property type="match status" value="1"/>
</dbReference>
<keyword evidence="4" id="KW-0012">Acyltransferase</keyword>
<evidence type="ECO:0000256" key="1">
    <source>
        <dbReference type="ARBA" id="ARBA00007274"/>
    </source>
</evidence>
<dbReference type="CDD" id="cd04647">
    <property type="entry name" value="LbH_MAT_like"/>
    <property type="match status" value="1"/>
</dbReference>
<name>A0A926HY30_9FIRM</name>
<dbReference type="PANTHER" id="PTHR23416">
    <property type="entry name" value="SIALIC ACID SYNTHASE-RELATED"/>
    <property type="match status" value="1"/>
</dbReference>
<proteinExistence type="inferred from homology"/>
<organism evidence="4 5">
    <name type="scientific">Congzhengia minquanensis</name>
    <dbReference type="NCBI Taxonomy" id="2763657"/>
    <lineage>
        <taxon>Bacteria</taxon>
        <taxon>Bacillati</taxon>
        <taxon>Bacillota</taxon>
        <taxon>Clostridia</taxon>
        <taxon>Eubacteriales</taxon>
        <taxon>Oscillospiraceae</taxon>
        <taxon>Congzhengia</taxon>
    </lineage>
</organism>
<dbReference type="GO" id="GO:0005829">
    <property type="term" value="C:cytosol"/>
    <property type="evidence" value="ECO:0007669"/>
    <property type="project" value="TreeGrafter"/>
</dbReference>
<dbReference type="InterPro" id="IPR018357">
    <property type="entry name" value="Hexapep_transf_CS"/>
</dbReference>
<dbReference type="Gene3D" id="2.160.10.10">
    <property type="entry name" value="Hexapeptide repeat proteins"/>
    <property type="match status" value="1"/>
</dbReference>
<keyword evidence="2" id="KW-0808">Transferase</keyword>
<evidence type="ECO:0000313" key="4">
    <source>
        <dbReference type="EMBL" id="MBC8539376.1"/>
    </source>
</evidence>
<dbReference type="RefSeq" id="WP_249310456.1">
    <property type="nucleotide sequence ID" value="NZ_JACRSU010000001.1"/>
</dbReference>
<dbReference type="PANTHER" id="PTHR23416:SF23">
    <property type="entry name" value="ACETYLTRANSFERASE C18B11.09C-RELATED"/>
    <property type="match status" value="1"/>
</dbReference>
<evidence type="ECO:0000313" key="5">
    <source>
        <dbReference type="Proteomes" id="UP000611762"/>
    </source>
</evidence>
<dbReference type="GO" id="GO:0008374">
    <property type="term" value="F:O-acyltransferase activity"/>
    <property type="evidence" value="ECO:0007669"/>
    <property type="project" value="TreeGrafter"/>
</dbReference>
<evidence type="ECO:0000256" key="3">
    <source>
        <dbReference type="ARBA" id="ARBA00022737"/>
    </source>
</evidence>
<reference evidence="4" key="1">
    <citation type="submission" date="2020-08" db="EMBL/GenBank/DDBJ databases">
        <title>Genome public.</title>
        <authorList>
            <person name="Liu C."/>
            <person name="Sun Q."/>
        </authorList>
    </citation>
    <scope>NUCLEOTIDE SEQUENCE</scope>
    <source>
        <strain evidence="4">H8</strain>
    </source>
</reference>
<sequence>MIGNWKKMNLKKRYINRILCWIKKINIKKCCIVGDNTVFDFYVSCRYDYKYSISFGNNCVLFGNYHTQDNGIIEIGDNVTVRYNTRIGAVNHIKIGNNVIISNNVTIYDNNNHPTSVSERINICNNFFDDDVWKWKHSRSAPVVIEDNVWIGESATILKGVHIGKGAIVAMGAIVTKNVPDFAIVAGNPAKIVKYLNQ</sequence>
<comment type="similarity">
    <text evidence="1">Belongs to the transferase hexapeptide repeat family.</text>
</comment>
<gene>
    <name evidence="4" type="ORF">H8698_00075</name>
</gene>
<protein>
    <submittedName>
        <fullName evidence="4">Acyltransferase</fullName>
    </submittedName>
</protein>